<accession>A0A2Z4HI76</accession>
<dbReference type="PANTHER" id="PTHR12242">
    <property type="entry name" value="OS02G0130600 PROTEIN-RELATED"/>
    <property type="match status" value="1"/>
</dbReference>
<feature type="transmembrane region" description="Helical" evidence="1">
    <location>
        <begin position="61"/>
        <end position="86"/>
    </location>
</feature>
<keyword evidence="3" id="KW-1185">Reference proteome</keyword>
<dbReference type="KEGG" id="vg:65101604"/>
<keyword evidence="1" id="KW-0472">Membrane</keyword>
<feature type="transmembrane region" description="Helical" evidence="1">
    <location>
        <begin position="198"/>
        <end position="215"/>
    </location>
</feature>
<feature type="transmembrane region" description="Helical" evidence="1">
    <location>
        <begin position="165"/>
        <end position="186"/>
    </location>
</feature>
<feature type="transmembrane region" description="Helical" evidence="1">
    <location>
        <begin position="133"/>
        <end position="153"/>
    </location>
</feature>
<name>A0A2Z4HI76_9ABAC</name>
<dbReference type="GO" id="GO:0016020">
    <property type="term" value="C:membrane"/>
    <property type="evidence" value="ECO:0007669"/>
    <property type="project" value="TreeGrafter"/>
</dbReference>
<organism evidence="2 3">
    <name type="scientific">Hyposidra talaca nucleopolyhedrovirus</name>
    <dbReference type="NCBI Taxonomy" id="1070315"/>
    <lineage>
        <taxon>Viruses</taxon>
        <taxon>Viruses incertae sedis</taxon>
        <taxon>Naldaviricetes</taxon>
        <taxon>Lefavirales</taxon>
        <taxon>Baculoviridae</taxon>
        <taxon>Alphabaculovirus</taxon>
        <taxon>Alphabaculovirus hytalacae</taxon>
    </lineage>
</organism>
<sequence>MNYFSPVWGARMADRFAVFFYLNDREISIKVMILLRALGALLASGSLVLTFLVAADRCEYFTYYSHWCMLMAVGMFAFGIISSVAAHKRNRMIQLATTDAIFESDTINCNDHLVLSPSAIVTKPNWLNYVQWTFNNVAISSNLLASVVYLMVLGKDSSMGSNKNFTTIVITSTAHIISLLAVIGELVMGAVPVRLIDIYQPLTFNVVYGIFYLAYRNTTNREIYSYITNANEMVLMATILMLLQIILYCLIFCVNYIKCKCKKFIVE</sequence>
<gene>
    <name evidence="2" type="primary">orf126</name>
    <name evidence="2" type="ORF">HytaNPV_gp126</name>
</gene>
<evidence type="ECO:0000256" key="1">
    <source>
        <dbReference type="SAM" id="Phobius"/>
    </source>
</evidence>
<dbReference type="GeneID" id="65101604"/>
<reference evidence="2 3" key="1">
    <citation type="journal article" date="2018" name="Sci. Rep.">
        <title>Comprehensive analysis of single molecule sequencing-derived complete genome and whole transcriptome of Hyposidra talaca nuclear polyhedrosis virus.</title>
        <authorList>
            <person name="Nguyen T.T."/>
            <person name="Suryamohan K."/>
            <person name="Kuriakose B."/>
            <person name="Janakiraman V."/>
            <person name="Reichelt M."/>
            <person name="Chaudhuri S."/>
            <person name="Guillory J."/>
            <person name="Divakaran N."/>
            <person name="Rabins P.E."/>
            <person name="Goel R."/>
            <person name="Deka B."/>
            <person name="Sarkar S."/>
            <person name="Ekka P."/>
            <person name="Tsai Y.C."/>
            <person name="Vargas D."/>
            <person name="Santhosh S."/>
            <person name="Mohan S."/>
            <person name="Chin C.S."/>
            <person name="Korlach J."/>
            <person name="Thomas G."/>
            <person name="Babu A."/>
            <person name="Seshagiri S."/>
        </authorList>
    </citation>
    <scope>NUCLEOTIDE SEQUENCE [LARGE SCALE GENOMIC DNA]</scope>
    <source>
        <strain evidence="2 3">HytaNPVIndia001</strain>
    </source>
</reference>
<evidence type="ECO:0000313" key="3">
    <source>
        <dbReference type="Proteomes" id="UP000501125"/>
    </source>
</evidence>
<feature type="transmembrane region" description="Helical" evidence="1">
    <location>
        <begin position="235"/>
        <end position="257"/>
    </location>
</feature>
<evidence type="ECO:0000313" key="2">
    <source>
        <dbReference type="EMBL" id="AWW14486.1"/>
    </source>
</evidence>
<dbReference type="RefSeq" id="YP_010086393.1">
    <property type="nucleotide sequence ID" value="NC_055453.1"/>
</dbReference>
<keyword evidence="1" id="KW-0812">Transmembrane</keyword>
<keyword evidence="1" id="KW-1133">Transmembrane helix</keyword>
<dbReference type="Proteomes" id="UP000501125">
    <property type="component" value="Chromosome"/>
</dbReference>
<dbReference type="EMBL" id="MH261376">
    <property type="protein sequence ID" value="AWW14486.1"/>
    <property type="molecule type" value="Genomic_DNA"/>
</dbReference>
<proteinExistence type="predicted"/>
<feature type="transmembrane region" description="Helical" evidence="1">
    <location>
        <begin position="33"/>
        <end position="55"/>
    </location>
</feature>
<protein>
    <submittedName>
        <fullName evidence="2">Uncharacterized protein</fullName>
    </submittedName>
</protein>